<dbReference type="KEGG" id="cml:BN424_948"/>
<evidence type="ECO:0000313" key="7">
    <source>
        <dbReference type="EMBL" id="CCO10412.2"/>
    </source>
</evidence>
<dbReference type="Proteomes" id="UP000000212">
    <property type="component" value="Chromosome"/>
</dbReference>
<feature type="transmembrane region" description="Helical" evidence="6">
    <location>
        <begin position="201"/>
        <end position="217"/>
    </location>
</feature>
<dbReference type="HOGENOM" id="CLU_029243_2_0_9"/>
<dbReference type="Pfam" id="PF01098">
    <property type="entry name" value="FTSW_RODA_SPOVE"/>
    <property type="match status" value="1"/>
</dbReference>
<dbReference type="GO" id="GO:0032153">
    <property type="term" value="C:cell division site"/>
    <property type="evidence" value="ECO:0007669"/>
    <property type="project" value="TreeGrafter"/>
</dbReference>
<feature type="transmembrane region" description="Helical" evidence="6">
    <location>
        <begin position="101"/>
        <end position="123"/>
    </location>
</feature>
<protein>
    <submittedName>
        <fullName evidence="7">Cell cycle family protein</fullName>
    </submittedName>
</protein>
<dbReference type="AlphaFoldDB" id="K8E2S0"/>
<keyword evidence="8" id="KW-1185">Reference proteome</keyword>
<dbReference type="GO" id="GO:0008360">
    <property type="term" value="P:regulation of cell shape"/>
    <property type="evidence" value="ECO:0007669"/>
    <property type="project" value="UniProtKB-KW"/>
</dbReference>
<feature type="transmembrane region" description="Helical" evidence="6">
    <location>
        <begin position="350"/>
        <end position="367"/>
    </location>
</feature>
<dbReference type="STRING" id="1234679.BN424_948"/>
<dbReference type="PANTHER" id="PTHR30474:SF1">
    <property type="entry name" value="PEPTIDOGLYCAN GLYCOSYLTRANSFERASE MRDB"/>
    <property type="match status" value="1"/>
</dbReference>
<evidence type="ECO:0000256" key="6">
    <source>
        <dbReference type="SAM" id="Phobius"/>
    </source>
</evidence>
<keyword evidence="5 6" id="KW-0472">Membrane</keyword>
<dbReference type="InterPro" id="IPR018365">
    <property type="entry name" value="Cell_cycle_FtsW-rel_CS"/>
</dbReference>
<sequence>MAKKRHINFPYFLIGATRLNKLFIYKETLENMAENSNSESKIDYGIILSVMLLCIISIATIYSTTVIDMGGSIKATIMHIAWYVIGAVAIAVIMQFDSEQLWKLAPIAYWGGIVLLVLVLFLYDRPTEAVTGAKSWFKIGGLTFQPSEVMKVAFILMMARVVTKHNSRFNQHQPSTDFLLLGKMFLTAAIPLGLVLVQNDLGTTLVFIAIIGGMVLMSGITWKILLPLFTLGFSTFCGALWLVMNDRPFLLKLGFKNYQFARIDSWLNPYHDVSGDAYQLVQSMKAIGSGKVFGKGFGIFEVYVPVRESDMIFSTIAENFGFIGSCILIFLYFLLIYQMIRVCFDTKNEFYTYISTGVIMMILFHVLENIGMSIGLLPLTGIPLPFISQGGTALLGNMMAVGLILSMRYHYKSYMFSDEEKEF</sequence>
<name>K8E2S0_CARML</name>
<feature type="transmembrane region" description="Helical" evidence="6">
    <location>
        <begin position="75"/>
        <end position="94"/>
    </location>
</feature>
<dbReference type="GO" id="GO:0005886">
    <property type="term" value="C:plasma membrane"/>
    <property type="evidence" value="ECO:0007669"/>
    <property type="project" value="TreeGrafter"/>
</dbReference>
<evidence type="ECO:0000256" key="5">
    <source>
        <dbReference type="ARBA" id="ARBA00023136"/>
    </source>
</evidence>
<proteinExistence type="predicted"/>
<accession>K8E2S0</accession>
<evidence type="ECO:0000256" key="3">
    <source>
        <dbReference type="ARBA" id="ARBA00022960"/>
    </source>
</evidence>
<dbReference type="GO" id="GO:0015648">
    <property type="term" value="F:lipid-linked peptidoglycan transporter activity"/>
    <property type="evidence" value="ECO:0007669"/>
    <property type="project" value="TreeGrafter"/>
</dbReference>
<feature type="transmembrane region" description="Helical" evidence="6">
    <location>
        <begin position="387"/>
        <end position="405"/>
    </location>
</feature>
<organism evidence="7 8">
    <name type="scientific">Carnobacterium maltaromaticum LMA28</name>
    <dbReference type="NCBI Taxonomy" id="1234679"/>
    <lineage>
        <taxon>Bacteria</taxon>
        <taxon>Bacillati</taxon>
        <taxon>Bacillota</taxon>
        <taxon>Bacilli</taxon>
        <taxon>Lactobacillales</taxon>
        <taxon>Carnobacteriaceae</taxon>
        <taxon>Carnobacterium</taxon>
    </lineage>
</organism>
<evidence type="ECO:0000256" key="1">
    <source>
        <dbReference type="ARBA" id="ARBA00004141"/>
    </source>
</evidence>
<feature type="transmembrane region" description="Helical" evidence="6">
    <location>
        <begin position="320"/>
        <end position="338"/>
    </location>
</feature>
<dbReference type="InterPro" id="IPR001182">
    <property type="entry name" value="FtsW/RodA"/>
</dbReference>
<feature type="transmembrane region" description="Helical" evidence="6">
    <location>
        <begin position="178"/>
        <end position="195"/>
    </location>
</feature>
<keyword evidence="3" id="KW-0133">Cell shape</keyword>
<feature type="transmembrane region" description="Helical" evidence="6">
    <location>
        <begin position="42"/>
        <end position="63"/>
    </location>
</feature>
<evidence type="ECO:0000256" key="4">
    <source>
        <dbReference type="ARBA" id="ARBA00022989"/>
    </source>
</evidence>
<feature type="transmembrane region" description="Helical" evidence="6">
    <location>
        <begin position="224"/>
        <end position="244"/>
    </location>
</feature>
<dbReference type="eggNOG" id="COG0772">
    <property type="taxonomic scope" value="Bacteria"/>
</dbReference>
<dbReference type="PANTHER" id="PTHR30474">
    <property type="entry name" value="CELL CYCLE PROTEIN"/>
    <property type="match status" value="1"/>
</dbReference>
<dbReference type="GO" id="GO:0051301">
    <property type="term" value="P:cell division"/>
    <property type="evidence" value="ECO:0007669"/>
    <property type="project" value="InterPro"/>
</dbReference>
<reference evidence="8" key="1">
    <citation type="journal article" date="2013" name="Genome Announc.">
        <title>Complete Chromosome Sequence of Carnobacterium maltaromaticum LMA 28.</title>
        <authorList>
            <person name="Cailliez-Grimal C."/>
            <person name="Chaillou S."/>
            <person name="Anba-Mondoloni J."/>
            <person name="Loux V."/>
            <person name="Afzal M.I."/>
            <person name="Rahman A."/>
            <person name="Kergourlay G."/>
            <person name="Champomier-Verges M.C."/>
            <person name="Zagorec M."/>
            <person name="Dalgaard P."/>
            <person name="Leisner J.J."/>
            <person name="Prevost H."/>
            <person name="Revol-Junelles A.M."/>
            <person name="Borges F."/>
        </authorList>
    </citation>
    <scope>NUCLEOTIDE SEQUENCE</scope>
    <source>
        <strain evidence="8">LMA28</strain>
    </source>
</reference>
<keyword evidence="4 6" id="KW-1133">Transmembrane helix</keyword>
<dbReference type="EMBL" id="HE999757">
    <property type="protein sequence ID" value="CCO10412.2"/>
    <property type="molecule type" value="Genomic_DNA"/>
</dbReference>
<evidence type="ECO:0000256" key="2">
    <source>
        <dbReference type="ARBA" id="ARBA00022692"/>
    </source>
</evidence>
<evidence type="ECO:0000313" key="8">
    <source>
        <dbReference type="Proteomes" id="UP000000212"/>
    </source>
</evidence>
<comment type="subcellular location">
    <subcellularLocation>
        <location evidence="1">Membrane</location>
        <topology evidence="1">Multi-pass membrane protein</topology>
    </subcellularLocation>
</comment>
<keyword evidence="2 6" id="KW-0812">Transmembrane</keyword>
<dbReference type="PROSITE" id="PS00428">
    <property type="entry name" value="FTSW_RODA_SPOVE"/>
    <property type="match status" value="1"/>
</dbReference>
<gene>
    <name evidence="7" type="primary">ftsW</name>
    <name evidence="7" type="ORF">BN424_948</name>
</gene>